<comment type="catalytic activity">
    <reaction evidence="10">
        <text>4-CDP-2-C-methyl-D-erythritol + ATP = 4-CDP-2-C-methyl-D-erythritol 2-phosphate + ADP + H(+)</text>
        <dbReference type="Rhea" id="RHEA:18437"/>
        <dbReference type="ChEBI" id="CHEBI:15378"/>
        <dbReference type="ChEBI" id="CHEBI:30616"/>
        <dbReference type="ChEBI" id="CHEBI:57823"/>
        <dbReference type="ChEBI" id="CHEBI:57919"/>
        <dbReference type="ChEBI" id="CHEBI:456216"/>
        <dbReference type="EC" id="2.7.1.148"/>
    </reaction>
</comment>
<dbReference type="EMBL" id="AMQK01000006">
    <property type="protein sequence ID" value="EKS44959.1"/>
    <property type="molecule type" value="Genomic_DNA"/>
</dbReference>
<evidence type="ECO:0000259" key="11">
    <source>
        <dbReference type="Pfam" id="PF00288"/>
    </source>
</evidence>
<evidence type="ECO:0000313" key="14">
    <source>
        <dbReference type="Proteomes" id="UP000009359"/>
    </source>
</evidence>
<dbReference type="Pfam" id="PF08544">
    <property type="entry name" value="GHMP_kinases_C"/>
    <property type="match status" value="1"/>
</dbReference>
<evidence type="ECO:0000256" key="8">
    <source>
        <dbReference type="ARBA" id="ARBA00023229"/>
    </source>
</evidence>
<comment type="caution">
    <text evidence="13">The sequence shown here is derived from an EMBL/GenBank/DDBJ whole genome shotgun (WGS) entry which is preliminary data.</text>
</comment>
<dbReference type="PANTHER" id="PTHR43527">
    <property type="entry name" value="4-DIPHOSPHOCYTIDYL-2-C-METHYL-D-ERYTHRITOL KINASE, CHLOROPLASTIC"/>
    <property type="match status" value="1"/>
</dbReference>
<dbReference type="NCBIfam" id="TIGR00154">
    <property type="entry name" value="ispE"/>
    <property type="match status" value="1"/>
</dbReference>
<evidence type="ECO:0000256" key="1">
    <source>
        <dbReference type="ARBA" id="ARBA00009684"/>
    </source>
</evidence>
<dbReference type="RefSeq" id="WP_005766384.1">
    <property type="nucleotide sequence ID" value="NZ_AMQK01000006.1"/>
</dbReference>
<feature type="active site" evidence="10">
    <location>
        <position position="20"/>
    </location>
</feature>
<keyword evidence="8 10" id="KW-0414">Isoprene biosynthesis</keyword>
<comment type="function">
    <text evidence="10">Catalyzes the phosphorylation of the position 2 hydroxy group of 4-diphosphocytidyl-2C-methyl-D-erythritol.</text>
</comment>
<evidence type="ECO:0000256" key="3">
    <source>
        <dbReference type="ARBA" id="ARBA00017473"/>
    </source>
</evidence>
<dbReference type="EC" id="2.7.1.148" evidence="2 10"/>
<evidence type="ECO:0000256" key="2">
    <source>
        <dbReference type="ARBA" id="ARBA00012052"/>
    </source>
</evidence>
<evidence type="ECO:0000256" key="9">
    <source>
        <dbReference type="ARBA" id="ARBA00032554"/>
    </source>
</evidence>
<dbReference type="GO" id="GO:0050515">
    <property type="term" value="F:4-(cytidine 5'-diphospho)-2-C-methyl-D-erythritol kinase activity"/>
    <property type="evidence" value="ECO:0007669"/>
    <property type="project" value="UniProtKB-EC"/>
</dbReference>
<dbReference type="InterPro" id="IPR036554">
    <property type="entry name" value="GHMP_kinase_C_sf"/>
</dbReference>
<proteinExistence type="inferred from homology"/>
<dbReference type="InterPro" id="IPR014721">
    <property type="entry name" value="Ribsml_uS5_D2-typ_fold_subgr"/>
</dbReference>
<protein>
    <recommendedName>
        <fullName evidence="3 10">4-diphosphocytidyl-2-C-methyl-D-erythritol kinase</fullName>
        <shortName evidence="10">CMK</shortName>
        <ecNumber evidence="2 10">2.7.1.148</ecNumber>
    </recommendedName>
    <alternativeName>
        <fullName evidence="9 10">4-(cytidine-5'-diphospho)-2-C-methyl-D-erythritol kinase</fullName>
    </alternativeName>
</protein>
<gene>
    <name evidence="10" type="primary">ispE</name>
    <name evidence="13" type="ORF">BbINS_01804</name>
</gene>
<dbReference type="PANTHER" id="PTHR43527:SF2">
    <property type="entry name" value="4-DIPHOSPHOCYTIDYL-2-C-METHYL-D-ERYTHRITOL KINASE, CHLOROPLASTIC"/>
    <property type="match status" value="1"/>
</dbReference>
<dbReference type="Gene3D" id="3.30.230.10">
    <property type="match status" value="1"/>
</dbReference>
<feature type="domain" description="GHMP kinase C-terminal" evidence="12">
    <location>
        <begin position="223"/>
        <end position="287"/>
    </location>
</feature>
<feature type="binding site" evidence="10">
    <location>
        <begin position="106"/>
        <end position="116"/>
    </location>
    <ligand>
        <name>ATP</name>
        <dbReference type="ChEBI" id="CHEBI:30616"/>
    </ligand>
</feature>
<dbReference type="InterPro" id="IPR006204">
    <property type="entry name" value="GHMP_kinase_N_dom"/>
</dbReference>
<dbReference type="HAMAP" id="MF_00061">
    <property type="entry name" value="IspE"/>
    <property type="match status" value="1"/>
</dbReference>
<evidence type="ECO:0000256" key="10">
    <source>
        <dbReference type="HAMAP-Rule" id="MF_00061"/>
    </source>
</evidence>
<dbReference type="Pfam" id="PF00288">
    <property type="entry name" value="GHMP_kinases_N"/>
    <property type="match status" value="1"/>
</dbReference>
<dbReference type="InterPro" id="IPR004424">
    <property type="entry name" value="IspE"/>
</dbReference>
<comment type="pathway">
    <text evidence="10">Isoprenoid biosynthesis; isopentenyl diphosphate biosynthesis via DXP pathway; isopentenyl diphosphate from 1-deoxy-D-xylulose 5-phosphate: step 3/6.</text>
</comment>
<keyword evidence="4 10" id="KW-0808">Transferase</keyword>
<keyword evidence="6 10" id="KW-0418">Kinase</keyword>
<dbReference type="Gene3D" id="3.30.70.890">
    <property type="entry name" value="GHMP kinase, C-terminal domain"/>
    <property type="match status" value="1"/>
</dbReference>
<name>A0ABP2SPC5_BARBA</name>
<dbReference type="GeneID" id="4684924"/>
<evidence type="ECO:0000256" key="6">
    <source>
        <dbReference type="ARBA" id="ARBA00022777"/>
    </source>
</evidence>
<dbReference type="SUPFAM" id="SSF55060">
    <property type="entry name" value="GHMP Kinase, C-terminal domain"/>
    <property type="match status" value="1"/>
</dbReference>
<keyword evidence="7 10" id="KW-0067">ATP-binding</keyword>
<feature type="active site" evidence="10">
    <location>
        <position position="148"/>
    </location>
</feature>
<dbReference type="Proteomes" id="UP000009359">
    <property type="component" value="Unassembled WGS sequence"/>
</dbReference>
<dbReference type="NCBIfam" id="NF011202">
    <property type="entry name" value="PRK14608.1"/>
    <property type="match status" value="1"/>
</dbReference>
<dbReference type="InterPro" id="IPR013750">
    <property type="entry name" value="GHMP_kinase_C_dom"/>
</dbReference>
<sequence>MISTVQDSLEGHFHVLTPIKLNLALHIVGQRTDGYHLLESLVYFSLSGDCLSYAPCERDRFILTGPFAKGLSCNSINLAVRARDFMHKTFPRSAKPSSFQLMKTLPVASGIGGGSGDAASILNILRQKWKLDCSCEELAEMSLALGADVPMCLFALEYQQPLFVKGIGNDVTRLEEACSIAMVLVNHGQKIATETIFNALEKRNHPPLKINPVALKTVSSLVEVLQETRNDLFIPALKIAPQLAEVLSTLDESGSLFSRMSGSGATCFGIFKDQQAAQKAAAFIKSMHPNWFVKSIITLGRSSQ</sequence>
<comment type="similarity">
    <text evidence="1 10">Belongs to the GHMP kinase family. IspE subfamily.</text>
</comment>
<dbReference type="InterPro" id="IPR020568">
    <property type="entry name" value="Ribosomal_Su5_D2-typ_SF"/>
</dbReference>
<organism evidence="13 14">
    <name type="scientific">Bartonella bacilliformis INS</name>
    <dbReference type="NCBI Taxonomy" id="1206782"/>
    <lineage>
        <taxon>Bacteria</taxon>
        <taxon>Pseudomonadati</taxon>
        <taxon>Pseudomonadota</taxon>
        <taxon>Alphaproteobacteria</taxon>
        <taxon>Hyphomicrobiales</taxon>
        <taxon>Bartonellaceae</taxon>
        <taxon>Bartonella</taxon>
    </lineage>
</organism>
<dbReference type="PIRSF" id="PIRSF010376">
    <property type="entry name" value="IspE"/>
    <property type="match status" value="1"/>
</dbReference>
<dbReference type="SUPFAM" id="SSF54211">
    <property type="entry name" value="Ribosomal protein S5 domain 2-like"/>
    <property type="match status" value="1"/>
</dbReference>
<keyword evidence="14" id="KW-1185">Reference proteome</keyword>
<evidence type="ECO:0000259" key="12">
    <source>
        <dbReference type="Pfam" id="PF08544"/>
    </source>
</evidence>
<keyword evidence="5 10" id="KW-0547">Nucleotide-binding</keyword>
<evidence type="ECO:0000256" key="4">
    <source>
        <dbReference type="ARBA" id="ARBA00022679"/>
    </source>
</evidence>
<reference evidence="13 14" key="1">
    <citation type="journal article" date="2013" name="Genome Announc.">
        <title>Whole Genome Sequencing and Comparative Analysis of Bartonella bacilliformis Strain INS, the Causative Agent of Carrion's Disease.</title>
        <authorList>
            <person name="Tarazona D."/>
            <person name="Padilla C."/>
            <person name="Caceres O."/>
            <person name="Montenegro J.D."/>
            <person name="Bailon H."/>
            <person name="Ventura G."/>
            <person name="Mendoza G."/>
            <person name="Anaya E."/>
            <person name="Guio H."/>
        </authorList>
    </citation>
    <scope>NUCLEOTIDE SEQUENCE [LARGE SCALE GENOMIC DNA]</scope>
    <source>
        <strain evidence="13 14">INS</strain>
    </source>
</reference>
<feature type="domain" description="GHMP kinase N-terminal" evidence="11">
    <location>
        <begin position="77"/>
        <end position="154"/>
    </location>
</feature>
<accession>A0ABP2SPC5</accession>
<evidence type="ECO:0000313" key="13">
    <source>
        <dbReference type="EMBL" id="EKS44959.1"/>
    </source>
</evidence>
<evidence type="ECO:0000256" key="7">
    <source>
        <dbReference type="ARBA" id="ARBA00022840"/>
    </source>
</evidence>
<evidence type="ECO:0000256" key="5">
    <source>
        <dbReference type="ARBA" id="ARBA00022741"/>
    </source>
</evidence>